<dbReference type="PANTHER" id="PTHR38471">
    <property type="entry name" value="FOUR HELIX BUNDLE PROTEIN"/>
    <property type="match status" value="1"/>
</dbReference>
<dbReference type="AlphaFoldDB" id="A0AA96WI51"/>
<sequence>MDETLIQTKSFEFALSMVRLYKKLQARQEFILSSQLLRSGTGIGVNVEEAANHDRKQHNQDFTQAMMMAAKEARETRYWLKLLQESHLVDVDVSNELNQLTELIELLNSVVE</sequence>
<proteinExistence type="predicted"/>
<dbReference type="SUPFAM" id="SSF158446">
    <property type="entry name" value="IVS-encoded protein-like"/>
    <property type="match status" value="1"/>
</dbReference>
<dbReference type="RefSeq" id="WP_316431693.1">
    <property type="nucleotide sequence ID" value="NZ_CP053586.1"/>
</dbReference>
<dbReference type="EMBL" id="CP053586">
    <property type="protein sequence ID" value="WNZ25539.1"/>
    <property type="molecule type" value="Genomic_DNA"/>
</dbReference>
<dbReference type="Gene3D" id="1.20.1440.60">
    <property type="entry name" value="23S rRNA-intervening sequence"/>
    <property type="match status" value="1"/>
</dbReference>
<dbReference type="PANTHER" id="PTHR38471:SF2">
    <property type="entry name" value="FOUR HELIX BUNDLE PROTEIN"/>
    <property type="match status" value="1"/>
</dbReference>
<reference evidence="1" key="1">
    <citation type="submission" date="2020-05" db="EMBL/GenBank/DDBJ databases">
        <authorList>
            <person name="Zhu T."/>
            <person name="Keshari N."/>
            <person name="Lu X."/>
        </authorList>
    </citation>
    <scope>NUCLEOTIDE SEQUENCE</scope>
    <source>
        <strain evidence="1">NK1-12</strain>
    </source>
</reference>
<evidence type="ECO:0000313" key="1">
    <source>
        <dbReference type="EMBL" id="WNZ25539.1"/>
    </source>
</evidence>
<gene>
    <name evidence="1" type="ORF">HJG54_23610</name>
</gene>
<dbReference type="InterPro" id="IPR012657">
    <property type="entry name" value="23S_rRNA-intervening_sequence"/>
</dbReference>
<accession>A0AA96WI51</accession>
<organism evidence="1">
    <name type="scientific">Leptolyngbya sp. NK1-12</name>
    <dbReference type="NCBI Taxonomy" id="2547451"/>
    <lineage>
        <taxon>Bacteria</taxon>
        <taxon>Bacillati</taxon>
        <taxon>Cyanobacteriota</taxon>
        <taxon>Cyanophyceae</taxon>
        <taxon>Leptolyngbyales</taxon>
        <taxon>Leptolyngbyaceae</taxon>
        <taxon>Leptolyngbya group</taxon>
        <taxon>Leptolyngbya</taxon>
    </lineage>
</organism>
<name>A0AA96WI51_9CYAN</name>
<dbReference type="NCBIfam" id="TIGR02436">
    <property type="entry name" value="four helix bundle protein"/>
    <property type="match status" value="1"/>
</dbReference>
<dbReference type="PIRSF" id="PIRSF035652">
    <property type="entry name" value="CHP02436"/>
    <property type="match status" value="1"/>
</dbReference>
<dbReference type="Pfam" id="PF05635">
    <property type="entry name" value="23S_rRNA_IVP"/>
    <property type="match status" value="1"/>
</dbReference>
<protein>
    <submittedName>
        <fullName evidence="1">Four helix bundle protein</fullName>
    </submittedName>
</protein>
<dbReference type="InterPro" id="IPR036583">
    <property type="entry name" value="23S_rRNA_IVS_sf"/>
</dbReference>